<feature type="binding site" evidence="7">
    <location>
        <position position="17"/>
    </location>
    <ligand>
        <name>tRNA</name>
        <dbReference type="ChEBI" id="CHEBI:17843"/>
    </ligand>
</feature>
<evidence type="ECO:0000313" key="10">
    <source>
        <dbReference type="EMBL" id="MBM6927832.1"/>
    </source>
</evidence>
<comment type="caution">
    <text evidence="10">The sequence shown here is derived from an EMBL/GenBank/DDBJ whole genome shotgun (WGS) entry which is preliminary data.</text>
</comment>
<feature type="binding site" evidence="7">
    <location>
        <position position="70"/>
    </location>
    <ligand>
        <name>tRNA</name>
        <dbReference type="ChEBI" id="CHEBI:17843"/>
    </ligand>
</feature>
<evidence type="ECO:0000256" key="8">
    <source>
        <dbReference type="RuleBase" id="RU000673"/>
    </source>
</evidence>
<name>A0ABS2GSV8_9BURK</name>
<comment type="catalytic activity">
    <reaction evidence="7 8">
        <text>an N-acyl-L-alpha-aminoacyl-tRNA + H2O = an N-acyl-L-amino acid + a tRNA + H(+)</text>
        <dbReference type="Rhea" id="RHEA:54448"/>
        <dbReference type="Rhea" id="RHEA-COMP:10123"/>
        <dbReference type="Rhea" id="RHEA-COMP:13883"/>
        <dbReference type="ChEBI" id="CHEBI:15377"/>
        <dbReference type="ChEBI" id="CHEBI:15378"/>
        <dbReference type="ChEBI" id="CHEBI:59874"/>
        <dbReference type="ChEBI" id="CHEBI:78442"/>
        <dbReference type="ChEBI" id="CHEBI:138191"/>
        <dbReference type="EC" id="3.1.1.29"/>
    </reaction>
</comment>
<evidence type="ECO:0000256" key="7">
    <source>
        <dbReference type="HAMAP-Rule" id="MF_00083"/>
    </source>
</evidence>
<dbReference type="PROSITE" id="PS01196">
    <property type="entry name" value="PEPT_TRNA_HYDROL_2"/>
    <property type="match status" value="1"/>
</dbReference>
<dbReference type="PROSITE" id="PS01195">
    <property type="entry name" value="PEPT_TRNA_HYDROL_1"/>
    <property type="match status" value="1"/>
</dbReference>
<comment type="function">
    <text evidence="7">Catalyzes the release of premature peptidyl moieties from peptidyl-tRNA molecules trapped in stalled 50S ribosomal subunits, and thus maintains levels of free tRNAs and 50S ribosomes.</text>
</comment>
<dbReference type="Gene3D" id="3.40.50.1470">
    <property type="entry name" value="Peptidyl-tRNA hydrolase"/>
    <property type="match status" value="1"/>
</dbReference>
<dbReference type="CDD" id="cd00462">
    <property type="entry name" value="PTH"/>
    <property type="match status" value="1"/>
</dbReference>
<evidence type="ECO:0000256" key="9">
    <source>
        <dbReference type="RuleBase" id="RU004320"/>
    </source>
</evidence>
<sequence>MSAIRLIVGLGNPGPEYSDTRHNAGFWFLDQLAQREGAFFHEEKKFLGEIARVRLAGQDIWLLKPLTYMNRSGQSVVALALYYKILPEEILVVHDELDLMPGCMKLKKGGGNAGHNGLKDITEKLSTPNFWRLRLGTGHPRSLGLAQPVADFVLHSPSAEHKSMIEECISAALKTTNDIACGDMARVQRAIAKFGSPKPKKEVQETSGE</sequence>
<organism evidence="10 11">
    <name type="scientific">Parasutterella secunda</name>
    <dbReference type="NCBI Taxonomy" id="626947"/>
    <lineage>
        <taxon>Bacteria</taxon>
        <taxon>Pseudomonadati</taxon>
        <taxon>Pseudomonadota</taxon>
        <taxon>Betaproteobacteria</taxon>
        <taxon>Burkholderiales</taxon>
        <taxon>Sutterellaceae</taxon>
        <taxon>Parasutterella</taxon>
    </lineage>
</organism>
<dbReference type="EC" id="3.1.1.29" evidence="1 7"/>
<keyword evidence="7" id="KW-0963">Cytoplasm</keyword>
<dbReference type="RefSeq" id="WP_205049421.1">
    <property type="nucleotide sequence ID" value="NZ_JACJKX010000001.1"/>
</dbReference>
<feature type="site" description="Discriminates between blocked and unblocked aminoacyl-tRNA" evidence="7">
    <location>
        <position position="12"/>
    </location>
</feature>
<proteinExistence type="inferred from homology"/>
<accession>A0ABS2GSV8</accession>
<comment type="function">
    <text evidence="7">Hydrolyzes ribosome-free peptidyl-tRNAs (with 1 or more amino acids incorporated), which drop off the ribosome during protein synthesis, or as a result of ribosome stalling.</text>
</comment>
<dbReference type="InterPro" id="IPR001328">
    <property type="entry name" value="Pept_tRNA_hydro"/>
</dbReference>
<dbReference type="PANTHER" id="PTHR17224:SF1">
    <property type="entry name" value="PEPTIDYL-TRNA HYDROLASE"/>
    <property type="match status" value="1"/>
</dbReference>
<dbReference type="InterPro" id="IPR018171">
    <property type="entry name" value="Pept_tRNA_hydro_CS"/>
</dbReference>
<dbReference type="PANTHER" id="PTHR17224">
    <property type="entry name" value="PEPTIDYL-TRNA HYDROLASE"/>
    <property type="match status" value="1"/>
</dbReference>
<comment type="subunit">
    <text evidence="7">Monomer.</text>
</comment>
<feature type="binding site" evidence="7">
    <location>
        <position position="68"/>
    </location>
    <ligand>
        <name>tRNA</name>
        <dbReference type="ChEBI" id="CHEBI:17843"/>
    </ligand>
</feature>
<keyword evidence="3 7" id="KW-0378">Hydrolase</keyword>
<comment type="subcellular location">
    <subcellularLocation>
        <location evidence="7">Cytoplasm</location>
    </subcellularLocation>
</comment>
<keyword evidence="11" id="KW-1185">Reference proteome</keyword>
<dbReference type="SUPFAM" id="SSF53178">
    <property type="entry name" value="Peptidyl-tRNA hydrolase-like"/>
    <property type="match status" value="1"/>
</dbReference>
<dbReference type="EMBL" id="JACJKX010000001">
    <property type="protein sequence ID" value="MBM6927832.1"/>
    <property type="molecule type" value="Genomic_DNA"/>
</dbReference>
<dbReference type="InterPro" id="IPR036416">
    <property type="entry name" value="Pept_tRNA_hydro_sf"/>
</dbReference>
<feature type="binding site" evidence="7">
    <location>
        <position position="116"/>
    </location>
    <ligand>
        <name>tRNA</name>
        <dbReference type="ChEBI" id="CHEBI:17843"/>
    </ligand>
</feature>
<dbReference type="HAMAP" id="MF_00083">
    <property type="entry name" value="Pept_tRNA_hydro_bact"/>
    <property type="match status" value="1"/>
</dbReference>
<dbReference type="GO" id="GO:0004045">
    <property type="term" value="F:peptidyl-tRNA hydrolase activity"/>
    <property type="evidence" value="ECO:0007669"/>
    <property type="project" value="UniProtKB-EC"/>
</dbReference>
<dbReference type="Proteomes" id="UP000777002">
    <property type="component" value="Unassembled WGS sequence"/>
</dbReference>
<evidence type="ECO:0000256" key="6">
    <source>
        <dbReference type="ARBA" id="ARBA00050038"/>
    </source>
</evidence>
<evidence type="ECO:0000256" key="5">
    <source>
        <dbReference type="ARBA" id="ARBA00038063"/>
    </source>
</evidence>
<evidence type="ECO:0000313" key="11">
    <source>
        <dbReference type="Proteomes" id="UP000777002"/>
    </source>
</evidence>
<keyword evidence="4 7" id="KW-0694">RNA-binding</keyword>
<dbReference type="NCBIfam" id="TIGR00447">
    <property type="entry name" value="pth"/>
    <property type="match status" value="1"/>
</dbReference>
<evidence type="ECO:0000256" key="4">
    <source>
        <dbReference type="ARBA" id="ARBA00022884"/>
    </source>
</evidence>
<evidence type="ECO:0000256" key="1">
    <source>
        <dbReference type="ARBA" id="ARBA00013260"/>
    </source>
</evidence>
<protein>
    <recommendedName>
        <fullName evidence="6 7">Peptidyl-tRNA hydrolase</fullName>
        <shortName evidence="7">Pth</shortName>
        <ecNumber evidence="1 7">3.1.1.29</ecNumber>
    </recommendedName>
</protein>
<evidence type="ECO:0000256" key="3">
    <source>
        <dbReference type="ARBA" id="ARBA00022801"/>
    </source>
</evidence>
<comment type="similarity">
    <text evidence="5 7 9">Belongs to the PTH family.</text>
</comment>
<reference evidence="10 11" key="1">
    <citation type="journal article" date="2021" name="Sci. Rep.">
        <title>The distribution of antibiotic resistance genes in chicken gut microbiota commensals.</title>
        <authorList>
            <person name="Juricova H."/>
            <person name="Matiasovicova J."/>
            <person name="Kubasova T."/>
            <person name="Cejkova D."/>
            <person name="Rychlik I."/>
        </authorList>
    </citation>
    <scope>NUCLEOTIDE SEQUENCE [LARGE SCALE GENOMIC DNA]</scope>
    <source>
        <strain evidence="10 11">An562</strain>
    </source>
</reference>
<dbReference type="Pfam" id="PF01195">
    <property type="entry name" value="Pept_tRNA_hydro"/>
    <property type="match status" value="1"/>
</dbReference>
<keyword evidence="2 7" id="KW-0820">tRNA-binding</keyword>
<feature type="active site" description="Proton acceptor" evidence="7">
    <location>
        <position position="22"/>
    </location>
</feature>
<gene>
    <name evidence="7 10" type="primary">pth</name>
    <name evidence="10" type="ORF">H5985_00855</name>
</gene>
<feature type="site" description="Stabilizes the basic form of H active site to accept a proton" evidence="7">
    <location>
        <position position="95"/>
    </location>
</feature>
<evidence type="ECO:0000256" key="2">
    <source>
        <dbReference type="ARBA" id="ARBA00022555"/>
    </source>
</evidence>